<feature type="signal peptide" evidence="1">
    <location>
        <begin position="1"/>
        <end position="27"/>
    </location>
</feature>
<comment type="caution">
    <text evidence="2">The sequence shown here is derived from an EMBL/GenBank/DDBJ whole genome shotgun (WGS) entry which is preliminary data.</text>
</comment>
<name>A0AAP0SC73_LIQFO</name>
<evidence type="ECO:0000313" key="2">
    <source>
        <dbReference type="EMBL" id="KAK9291244.1"/>
    </source>
</evidence>
<proteinExistence type="predicted"/>
<organism evidence="2 3">
    <name type="scientific">Liquidambar formosana</name>
    <name type="common">Formosan gum</name>
    <dbReference type="NCBI Taxonomy" id="63359"/>
    <lineage>
        <taxon>Eukaryota</taxon>
        <taxon>Viridiplantae</taxon>
        <taxon>Streptophyta</taxon>
        <taxon>Embryophyta</taxon>
        <taxon>Tracheophyta</taxon>
        <taxon>Spermatophyta</taxon>
        <taxon>Magnoliopsida</taxon>
        <taxon>eudicotyledons</taxon>
        <taxon>Gunneridae</taxon>
        <taxon>Pentapetalae</taxon>
        <taxon>Saxifragales</taxon>
        <taxon>Altingiaceae</taxon>
        <taxon>Liquidambar</taxon>
    </lineage>
</organism>
<evidence type="ECO:0000313" key="3">
    <source>
        <dbReference type="Proteomes" id="UP001415857"/>
    </source>
</evidence>
<accession>A0AAP0SC73</accession>
<protein>
    <submittedName>
        <fullName evidence="2">Uncharacterized protein</fullName>
    </submittedName>
</protein>
<gene>
    <name evidence="2" type="ORF">L1049_009432</name>
</gene>
<evidence type="ECO:0000256" key="1">
    <source>
        <dbReference type="SAM" id="SignalP"/>
    </source>
</evidence>
<feature type="chain" id="PRO_5042919815" evidence="1">
    <location>
        <begin position="28"/>
        <end position="95"/>
    </location>
</feature>
<sequence>MGASTSSTCVLLLFSLSLSLLISSCSSHSTTLKGIDVGNPVIDVSPSPIAGFSSTRGSKDVLLCERIRVSGLSRLKLGSYASSFRVHFGSISCNS</sequence>
<keyword evidence="3" id="KW-1185">Reference proteome</keyword>
<reference evidence="2 3" key="1">
    <citation type="journal article" date="2024" name="Plant J.">
        <title>Genome sequences and population genomics reveal climatic adaptation and genomic divergence between two closely related sweetgum species.</title>
        <authorList>
            <person name="Xu W.Q."/>
            <person name="Ren C.Q."/>
            <person name="Zhang X.Y."/>
            <person name="Comes H.P."/>
            <person name="Liu X.H."/>
            <person name="Li Y.G."/>
            <person name="Kettle C.J."/>
            <person name="Jalonen R."/>
            <person name="Gaisberger H."/>
            <person name="Ma Y.Z."/>
            <person name="Qiu Y.X."/>
        </authorList>
    </citation>
    <scope>NUCLEOTIDE SEQUENCE [LARGE SCALE GENOMIC DNA]</scope>
    <source>
        <strain evidence="2">Hangzhou</strain>
    </source>
</reference>
<dbReference type="Proteomes" id="UP001415857">
    <property type="component" value="Unassembled WGS sequence"/>
</dbReference>
<dbReference type="EMBL" id="JBBPBK010000002">
    <property type="protein sequence ID" value="KAK9291244.1"/>
    <property type="molecule type" value="Genomic_DNA"/>
</dbReference>
<keyword evidence="1" id="KW-0732">Signal</keyword>
<dbReference type="AlphaFoldDB" id="A0AAP0SC73"/>